<name>A0ABR7A647_9BURK</name>
<dbReference type="RefSeq" id="WP_186903815.1">
    <property type="nucleotide sequence ID" value="NZ_JACOGD010000005.1"/>
</dbReference>
<sequence length="131" mass="14583">MSLPHARPHHQRRLWLLWCLLPALLLAQWTGLSHRLAHANWIGGKPQLQLISQAYSVWNITESQSDDSLLHSCALTDASTCADYLTFIPPVVPLLNVQPPALAQLAKPDWLAQLLLAFASRAPPVTRNTLI</sequence>
<comment type="caution">
    <text evidence="1">The sequence shown here is derived from an EMBL/GenBank/DDBJ whole genome shotgun (WGS) entry which is preliminary data.</text>
</comment>
<reference evidence="1 2" key="1">
    <citation type="submission" date="2020-08" db="EMBL/GenBank/DDBJ databases">
        <title>Novel species isolated from subtropical streams in China.</title>
        <authorList>
            <person name="Lu H."/>
        </authorList>
    </citation>
    <scope>NUCLEOTIDE SEQUENCE [LARGE SCALE GENOMIC DNA]</scope>
    <source>
        <strain evidence="1 2">CY22W</strain>
    </source>
</reference>
<organism evidence="1 2">
    <name type="scientific">Undibacterium curvum</name>
    <dbReference type="NCBI Taxonomy" id="2762294"/>
    <lineage>
        <taxon>Bacteria</taxon>
        <taxon>Pseudomonadati</taxon>
        <taxon>Pseudomonadota</taxon>
        <taxon>Betaproteobacteria</taxon>
        <taxon>Burkholderiales</taxon>
        <taxon>Oxalobacteraceae</taxon>
        <taxon>Undibacterium</taxon>
    </lineage>
</organism>
<dbReference type="EMBL" id="JACOGD010000005">
    <property type="protein sequence ID" value="MBC3932127.1"/>
    <property type="molecule type" value="Genomic_DNA"/>
</dbReference>
<keyword evidence="2" id="KW-1185">Reference proteome</keyword>
<evidence type="ECO:0000313" key="2">
    <source>
        <dbReference type="Proteomes" id="UP000654304"/>
    </source>
</evidence>
<proteinExistence type="predicted"/>
<dbReference type="Proteomes" id="UP000654304">
    <property type="component" value="Unassembled WGS sequence"/>
</dbReference>
<accession>A0ABR7A647</accession>
<gene>
    <name evidence="1" type="ORF">H8K43_10615</name>
</gene>
<protein>
    <submittedName>
        <fullName evidence="1">Uncharacterized protein</fullName>
    </submittedName>
</protein>
<evidence type="ECO:0000313" key="1">
    <source>
        <dbReference type="EMBL" id="MBC3932127.1"/>
    </source>
</evidence>